<feature type="transmembrane region" description="Helical" evidence="1">
    <location>
        <begin position="6"/>
        <end position="24"/>
    </location>
</feature>
<keyword evidence="1" id="KW-0472">Membrane</keyword>
<reference evidence="2 3" key="1">
    <citation type="submission" date="2018-01" db="EMBL/GenBank/DDBJ databases">
        <title>Genome sequence of the PGP bacterium Paenibacillus illinoisensis E3.</title>
        <authorList>
            <person name="Rolli E."/>
            <person name="Marasco R."/>
            <person name="Bessem C."/>
            <person name="Michoud G."/>
            <person name="Gaiarsa S."/>
            <person name="Borin S."/>
            <person name="Daffonchio D."/>
        </authorList>
    </citation>
    <scope>NUCLEOTIDE SEQUENCE [LARGE SCALE GENOMIC DNA]</scope>
    <source>
        <strain evidence="2 3">E3</strain>
    </source>
</reference>
<dbReference type="Proteomes" id="UP000247459">
    <property type="component" value="Unassembled WGS sequence"/>
</dbReference>
<organism evidence="2 3">
    <name type="scientific">Paenibacillus illinoisensis</name>
    <dbReference type="NCBI Taxonomy" id="59845"/>
    <lineage>
        <taxon>Bacteria</taxon>
        <taxon>Bacillati</taxon>
        <taxon>Bacillota</taxon>
        <taxon>Bacilli</taxon>
        <taxon>Bacillales</taxon>
        <taxon>Paenibacillaceae</taxon>
        <taxon>Paenibacillus</taxon>
    </lineage>
</organism>
<evidence type="ECO:0008006" key="4">
    <source>
        <dbReference type="Google" id="ProtNLM"/>
    </source>
</evidence>
<name>A0A2W0C8Q4_9BACL</name>
<gene>
    <name evidence="2" type="ORF">PIL02S_03550</name>
</gene>
<dbReference type="EMBL" id="PRLG01000020">
    <property type="protein sequence ID" value="PYY28394.1"/>
    <property type="molecule type" value="Genomic_DNA"/>
</dbReference>
<evidence type="ECO:0000256" key="1">
    <source>
        <dbReference type="SAM" id="Phobius"/>
    </source>
</evidence>
<accession>A0A2W0C8Q4</accession>
<evidence type="ECO:0000313" key="2">
    <source>
        <dbReference type="EMBL" id="PYY28394.1"/>
    </source>
</evidence>
<dbReference type="RefSeq" id="WP_110821026.1">
    <property type="nucleotide sequence ID" value="NZ_PRLG01000020.1"/>
</dbReference>
<dbReference type="OrthoDB" id="2657766at2"/>
<proteinExistence type="predicted"/>
<comment type="caution">
    <text evidence="2">The sequence shown here is derived from an EMBL/GenBank/DDBJ whole genome shotgun (WGS) entry which is preliminary data.</text>
</comment>
<keyword evidence="1" id="KW-0812">Transmembrane</keyword>
<sequence>MDNLYIIAIILAAVVGGIFVIPYAKKKGWINKDKTEGMQDALMVARLVLDVINVKGLDKNKASFALDIAHIVVEHVDKHMDENVDKRTISLEIMDELLAKYAVVPTDSQRQLIVMAIDAALKHTDKEQ</sequence>
<protein>
    <recommendedName>
        <fullName evidence="4">Phage holin</fullName>
    </recommendedName>
</protein>
<dbReference type="AlphaFoldDB" id="A0A2W0C8Q4"/>
<evidence type="ECO:0000313" key="3">
    <source>
        <dbReference type="Proteomes" id="UP000247459"/>
    </source>
</evidence>
<keyword evidence="1" id="KW-1133">Transmembrane helix</keyword>